<organism evidence="1 2">
    <name type="scientific">Falseniella ignava CCUG 37419</name>
    <dbReference type="NCBI Taxonomy" id="883112"/>
    <lineage>
        <taxon>Bacteria</taxon>
        <taxon>Bacillati</taxon>
        <taxon>Bacillota</taxon>
        <taxon>Bacilli</taxon>
        <taxon>Lactobacillales</taxon>
        <taxon>Aerococcaceae</taxon>
        <taxon>Falseniella</taxon>
    </lineage>
</organism>
<dbReference type="EMBL" id="AGZE01000033">
    <property type="protein sequence ID" value="EKB54293.1"/>
    <property type="molecule type" value="Genomic_DNA"/>
</dbReference>
<dbReference type="AlphaFoldDB" id="K1LW44"/>
<reference evidence="1 2" key="1">
    <citation type="submission" date="2012-07" db="EMBL/GenBank/DDBJ databases">
        <title>The Genome Sequence of Facklamia ignava CCUG 37419.</title>
        <authorList>
            <consortium name="The Broad Institute Genome Sequencing Platform"/>
            <person name="Earl A."/>
            <person name="Ward D."/>
            <person name="Feldgarden M."/>
            <person name="Gevers D."/>
            <person name="Huys G."/>
            <person name="Walker B."/>
            <person name="Young S.K."/>
            <person name="Zeng Q."/>
            <person name="Gargeya S."/>
            <person name="Fitzgerald M."/>
            <person name="Haas B."/>
            <person name="Abouelleil A."/>
            <person name="Alvarado L."/>
            <person name="Arachchi H.M."/>
            <person name="Berlin A.M."/>
            <person name="Chapman S.B."/>
            <person name="Goldberg J."/>
            <person name="Griggs A."/>
            <person name="Gujja S."/>
            <person name="Hansen M."/>
            <person name="Howarth C."/>
            <person name="Imamovic A."/>
            <person name="Larimer J."/>
            <person name="McCowen C."/>
            <person name="Montmayeur A."/>
            <person name="Murphy C."/>
            <person name="Neiman D."/>
            <person name="Pearson M."/>
            <person name="Priest M."/>
            <person name="Roberts A."/>
            <person name="Saif S."/>
            <person name="Shea T."/>
            <person name="Sisk P."/>
            <person name="Sykes S."/>
            <person name="Wortman J."/>
            <person name="Nusbaum C."/>
            <person name="Birren B."/>
        </authorList>
    </citation>
    <scope>NUCLEOTIDE SEQUENCE [LARGE SCALE GENOMIC DNA]</scope>
    <source>
        <strain evidence="1 2">CCUG 37419</strain>
    </source>
</reference>
<protein>
    <recommendedName>
        <fullName evidence="3">Abi-like protein</fullName>
    </recommendedName>
</protein>
<gene>
    <name evidence="1" type="ORF">HMPREF9707_01221</name>
</gene>
<name>K1LW44_9LACT</name>
<dbReference type="RefSeq" id="WP_006701864.1">
    <property type="nucleotide sequence ID" value="NZ_JH932301.1"/>
</dbReference>
<dbReference type="Proteomes" id="UP000005147">
    <property type="component" value="Unassembled WGS sequence"/>
</dbReference>
<dbReference type="InterPro" id="IPR011664">
    <property type="entry name" value="Abi_system_AbiD/AbiF-like"/>
</dbReference>
<dbReference type="HOGENOM" id="CLU_044962_2_0_9"/>
<dbReference type="eggNOG" id="COG4823">
    <property type="taxonomic scope" value="Bacteria"/>
</dbReference>
<sequence>MPESFKFSRETSTLVKPFLNIDGLIHRLECSDNLPLTFSTSERSEARLVLKTRNYYSLSIYKKQLPYDNQHNSFTFSDLMQLAHFDEFLRQAISPFTYRIEEMMKTTVVTSACVNYKGPYQKGECYLDEKLYLNTEKYNEVLESLEKTVEENQTSLAFKHHLDKKQGRIPLWVLAEEMTFGQISFFFSSLNNDIKKNWVYYGFLSRHQKLKKIKGEEIQARLFSWFSAAWFLRNLCAHNQRIYGKLLISGNPQLYSHDMRKMKRYGKKKNDNRDLFAYLISLKNILLFDSRETHQRWNVFLETLDERLSQDSKIVHLSKIGFVDDWKELLKINIVQSLDQLL</sequence>
<evidence type="ECO:0008006" key="3">
    <source>
        <dbReference type="Google" id="ProtNLM"/>
    </source>
</evidence>
<dbReference type="Pfam" id="PF07751">
    <property type="entry name" value="Abi_2"/>
    <property type="match status" value="1"/>
</dbReference>
<dbReference type="PATRIC" id="fig|883112.3.peg.1214"/>
<evidence type="ECO:0000313" key="1">
    <source>
        <dbReference type="EMBL" id="EKB54293.1"/>
    </source>
</evidence>
<evidence type="ECO:0000313" key="2">
    <source>
        <dbReference type="Proteomes" id="UP000005147"/>
    </source>
</evidence>
<proteinExistence type="predicted"/>
<accession>K1LW44</accession>
<comment type="caution">
    <text evidence="1">The sequence shown here is derived from an EMBL/GenBank/DDBJ whole genome shotgun (WGS) entry which is preliminary data.</text>
</comment>
<keyword evidence="2" id="KW-1185">Reference proteome</keyword>